<dbReference type="AlphaFoldDB" id="A0A4Z2D3M7"/>
<keyword evidence="2" id="KW-1185">Reference proteome</keyword>
<feature type="non-terminal residue" evidence="1">
    <location>
        <position position="62"/>
    </location>
</feature>
<proteinExistence type="predicted"/>
<sequence length="62" mass="7417">YPLKKIRRFKCCHFHSKSEDHTVGNMITCPSIVHGHYIVYFSLKHLVFVNYFKRLLQESAFT</sequence>
<dbReference type="EMBL" id="SKCS01000321">
    <property type="protein sequence ID" value="TNN11104.1"/>
    <property type="molecule type" value="Genomic_DNA"/>
</dbReference>
<evidence type="ECO:0000313" key="1">
    <source>
        <dbReference type="EMBL" id="TNN11104.1"/>
    </source>
</evidence>
<evidence type="ECO:0000313" key="2">
    <source>
        <dbReference type="Proteomes" id="UP000311919"/>
    </source>
</evidence>
<feature type="non-terminal residue" evidence="1">
    <location>
        <position position="1"/>
    </location>
</feature>
<name>A0A4Z2D3M7_SCHJA</name>
<gene>
    <name evidence="1" type="ORF">EWB00_004920</name>
</gene>
<organism evidence="1 2">
    <name type="scientific">Schistosoma japonicum</name>
    <name type="common">Blood fluke</name>
    <dbReference type="NCBI Taxonomy" id="6182"/>
    <lineage>
        <taxon>Eukaryota</taxon>
        <taxon>Metazoa</taxon>
        <taxon>Spiralia</taxon>
        <taxon>Lophotrochozoa</taxon>
        <taxon>Platyhelminthes</taxon>
        <taxon>Trematoda</taxon>
        <taxon>Digenea</taxon>
        <taxon>Strigeidida</taxon>
        <taxon>Schistosomatoidea</taxon>
        <taxon>Schistosomatidae</taxon>
        <taxon>Schistosoma</taxon>
    </lineage>
</organism>
<protein>
    <submittedName>
        <fullName evidence="1">Uncharacterized protein</fullName>
    </submittedName>
</protein>
<reference evidence="1 2" key="1">
    <citation type="submission" date="2019-03" db="EMBL/GenBank/DDBJ databases">
        <title>An improved genome assembly of the fluke Schistosoma japonicum.</title>
        <authorList>
            <person name="Hu W."/>
            <person name="Luo F."/>
            <person name="Yin M."/>
            <person name="Mo X."/>
            <person name="Sun C."/>
            <person name="Wu Q."/>
            <person name="Zhu B."/>
            <person name="Xiang M."/>
            <person name="Wang J."/>
            <person name="Wang Y."/>
            <person name="Zhang T."/>
            <person name="Xu B."/>
            <person name="Zheng H."/>
            <person name="Feng Z."/>
        </authorList>
    </citation>
    <scope>NUCLEOTIDE SEQUENCE [LARGE SCALE GENOMIC DNA]</scope>
    <source>
        <strain evidence="1">HuSjv2</strain>
        <tissue evidence="1">Worms</tissue>
    </source>
</reference>
<comment type="caution">
    <text evidence="1">The sequence shown here is derived from an EMBL/GenBank/DDBJ whole genome shotgun (WGS) entry which is preliminary data.</text>
</comment>
<accession>A0A4Z2D3M7</accession>
<dbReference type="Proteomes" id="UP000311919">
    <property type="component" value="Unassembled WGS sequence"/>
</dbReference>